<evidence type="ECO:0000256" key="8">
    <source>
        <dbReference type="ARBA" id="ARBA00029556"/>
    </source>
</evidence>
<dbReference type="EMBL" id="GG662641">
    <property type="protein sequence ID" value="EAS06780.2"/>
    <property type="molecule type" value="Genomic_DNA"/>
</dbReference>
<evidence type="ECO:0000256" key="6">
    <source>
        <dbReference type="ARBA" id="ARBA00022989"/>
    </source>
</evidence>
<evidence type="ECO:0000256" key="9">
    <source>
        <dbReference type="SAM" id="Phobius"/>
    </source>
</evidence>
<reference evidence="11" key="1">
    <citation type="journal article" date="2006" name="PLoS Biol.">
        <title>Macronuclear genome sequence of the ciliate Tetrahymena thermophila, a model eukaryote.</title>
        <authorList>
            <person name="Eisen J.A."/>
            <person name="Coyne R.S."/>
            <person name="Wu M."/>
            <person name="Wu D."/>
            <person name="Thiagarajan M."/>
            <person name="Wortman J.R."/>
            <person name="Badger J.H."/>
            <person name="Ren Q."/>
            <person name="Amedeo P."/>
            <person name="Jones K.M."/>
            <person name="Tallon L.J."/>
            <person name="Delcher A.L."/>
            <person name="Salzberg S.L."/>
            <person name="Silva J.C."/>
            <person name="Haas B.J."/>
            <person name="Majoros W.H."/>
            <person name="Farzad M."/>
            <person name="Carlton J.M."/>
            <person name="Smith R.K. Jr."/>
            <person name="Garg J."/>
            <person name="Pearlman R.E."/>
            <person name="Karrer K.M."/>
            <person name="Sun L."/>
            <person name="Manning G."/>
            <person name="Elde N.C."/>
            <person name="Turkewitz A.P."/>
            <person name="Asai D.J."/>
            <person name="Wilkes D.E."/>
            <person name="Wang Y."/>
            <person name="Cai H."/>
            <person name="Collins K."/>
            <person name="Stewart B.A."/>
            <person name="Lee S.R."/>
            <person name="Wilamowska K."/>
            <person name="Weinberg Z."/>
            <person name="Ruzzo W.L."/>
            <person name="Wloga D."/>
            <person name="Gaertig J."/>
            <person name="Frankel J."/>
            <person name="Tsao C.-C."/>
            <person name="Gorovsky M.A."/>
            <person name="Keeling P.J."/>
            <person name="Waller R.F."/>
            <person name="Patron N.J."/>
            <person name="Cherry J.M."/>
            <person name="Stover N.A."/>
            <person name="Krieger C.J."/>
            <person name="del Toro C."/>
            <person name="Ryder H.F."/>
            <person name="Williamson S.C."/>
            <person name="Barbeau R.A."/>
            <person name="Hamilton E.P."/>
            <person name="Orias E."/>
        </authorList>
    </citation>
    <scope>NUCLEOTIDE SEQUENCE [LARGE SCALE GENOMIC DNA]</scope>
    <source>
        <strain evidence="11">SB210</strain>
    </source>
</reference>
<sequence length="194" mass="22984">MYNMSNRLNQITFFTGMVLLVFSGLNLFIGQFHLKGEPVVNFNVNQVRRLFNSQQRGWQECWINFEIGVDLTNYLTWNSKFAYVYLNVQFKSKDGKYLSENIIWDSHIQRQLQPTVFDGPLQKYYEKVNLPSNKLNIKNSRHEYALRDVYSNLLGQEVTFQVWVEITPIIGNIFREKIYEAPYTLPNQLVLRDP</sequence>
<evidence type="ECO:0000256" key="5">
    <source>
        <dbReference type="ARBA" id="ARBA00022968"/>
    </source>
</evidence>
<keyword evidence="11" id="KW-1185">Reference proteome</keyword>
<dbReference type="OrthoDB" id="282762at2759"/>
<dbReference type="PIRSF" id="PIRSF016089">
    <property type="entry name" value="SPC22"/>
    <property type="match status" value="1"/>
</dbReference>
<evidence type="ECO:0000256" key="2">
    <source>
        <dbReference type="ARBA" id="ARBA00009289"/>
    </source>
</evidence>
<protein>
    <recommendedName>
        <fullName evidence="8">Signal peptidase complex subunit 3</fullName>
    </recommendedName>
</protein>
<accession>Q24G73</accession>
<evidence type="ECO:0000256" key="4">
    <source>
        <dbReference type="ARBA" id="ARBA00022824"/>
    </source>
</evidence>
<keyword evidence="5" id="KW-0735">Signal-anchor</keyword>
<organism evidence="10 11">
    <name type="scientific">Tetrahymena thermophila (strain SB210)</name>
    <dbReference type="NCBI Taxonomy" id="312017"/>
    <lineage>
        <taxon>Eukaryota</taxon>
        <taxon>Sar</taxon>
        <taxon>Alveolata</taxon>
        <taxon>Ciliophora</taxon>
        <taxon>Intramacronucleata</taxon>
        <taxon>Oligohymenophorea</taxon>
        <taxon>Hymenostomatida</taxon>
        <taxon>Tetrahymenina</taxon>
        <taxon>Tetrahymenidae</taxon>
        <taxon>Tetrahymena</taxon>
    </lineage>
</organism>
<dbReference type="PANTHER" id="PTHR12804:SF0">
    <property type="entry name" value="SIGNAL PEPTIDASE COMPLEX SUBUNIT 3"/>
    <property type="match status" value="1"/>
</dbReference>
<dbReference type="HOGENOM" id="CLU_1405104_0_0_1"/>
<dbReference type="InParanoid" id="Q24G73"/>
<dbReference type="GO" id="GO:0006465">
    <property type="term" value="P:signal peptide processing"/>
    <property type="evidence" value="ECO:0007669"/>
    <property type="project" value="InterPro"/>
</dbReference>
<dbReference type="Pfam" id="PF04573">
    <property type="entry name" value="SPC22"/>
    <property type="match status" value="1"/>
</dbReference>
<gene>
    <name evidence="10" type="ORF">TTHERM_01213920</name>
</gene>
<evidence type="ECO:0000256" key="1">
    <source>
        <dbReference type="ARBA" id="ARBA00004648"/>
    </source>
</evidence>
<dbReference type="eggNOG" id="ENOG502R2SG">
    <property type="taxonomic scope" value="Eukaryota"/>
</dbReference>
<dbReference type="Proteomes" id="UP000009168">
    <property type="component" value="Unassembled WGS sequence"/>
</dbReference>
<dbReference type="GO" id="GO:0005787">
    <property type="term" value="C:signal peptidase complex"/>
    <property type="evidence" value="ECO:0007669"/>
    <property type="project" value="InterPro"/>
</dbReference>
<dbReference type="PANTHER" id="PTHR12804">
    <property type="entry name" value="MICROSOMAL SIGNAL PEPTIDASE 23 KD SUBUNIT SPC22/23"/>
    <property type="match status" value="1"/>
</dbReference>
<keyword evidence="4" id="KW-0256">Endoplasmic reticulum</keyword>
<evidence type="ECO:0000256" key="3">
    <source>
        <dbReference type="ARBA" id="ARBA00022692"/>
    </source>
</evidence>
<dbReference type="RefSeq" id="XP_001027022.2">
    <property type="nucleotide sequence ID" value="XM_001027022.3"/>
</dbReference>
<dbReference type="InterPro" id="IPR007653">
    <property type="entry name" value="SPC3"/>
</dbReference>
<comment type="similarity">
    <text evidence="2">Belongs to the SPCS3 family.</text>
</comment>
<evidence type="ECO:0000256" key="7">
    <source>
        <dbReference type="ARBA" id="ARBA00023136"/>
    </source>
</evidence>
<dbReference type="GeneID" id="7844562"/>
<keyword evidence="3 9" id="KW-0812">Transmembrane</keyword>
<dbReference type="AlphaFoldDB" id="Q24G73"/>
<keyword evidence="6 9" id="KW-1133">Transmembrane helix</keyword>
<dbReference type="GO" id="GO:0045047">
    <property type="term" value="P:protein targeting to ER"/>
    <property type="evidence" value="ECO:0007669"/>
    <property type="project" value="TreeGrafter"/>
</dbReference>
<feature type="transmembrane region" description="Helical" evidence="9">
    <location>
        <begin position="12"/>
        <end position="34"/>
    </location>
</feature>
<proteinExistence type="inferred from homology"/>
<comment type="subcellular location">
    <subcellularLocation>
        <location evidence="1">Endoplasmic reticulum membrane</location>
        <topology evidence="1">Single-pass type II membrane protein</topology>
    </subcellularLocation>
</comment>
<keyword evidence="7 9" id="KW-0472">Membrane</keyword>
<evidence type="ECO:0000313" key="10">
    <source>
        <dbReference type="EMBL" id="EAS06780.2"/>
    </source>
</evidence>
<dbReference type="KEGG" id="tet:TTHERM_01213920"/>
<dbReference type="STRING" id="312017.Q24G73"/>
<evidence type="ECO:0000313" key="11">
    <source>
        <dbReference type="Proteomes" id="UP000009168"/>
    </source>
</evidence>
<dbReference type="FunCoup" id="Q24G73">
    <property type="interactions" value="182"/>
</dbReference>
<name>Q24G73_TETTS</name>